<gene>
    <name evidence="1" type="ORF">LOY88_002694</name>
</gene>
<reference evidence="1" key="1">
    <citation type="journal article" date="2022" name="bioRxiv">
        <title>Population genetic analysis of Ophidiomyces ophidiicola, the causative agent of snake fungal disease, indicates recent introductions to the USA.</title>
        <authorList>
            <person name="Ladner J.T."/>
            <person name="Palmer J.M."/>
            <person name="Ettinger C.L."/>
            <person name="Stajich J.E."/>
            <person name="Farrell T.M."/>
            <person name="Glorioso B.M."/>
            <person name="Lawson B."/>
            <person name="Price S.J."/>
            <person name="Stengle A.G."/>
            <person name="Grear D.A."/>
            <person name="Lorch J.M."/>
        </authorList>
    </citation>
    <scope>NUCLEOTIDE SEQUENCE</scope>
    <source>
        <strain evidence="1">NWHC 24266-5</strain>
    </source>
</reference>
<protein>
    <submittedName>
        <fullName evidence="1">Uncharacterized protein</fullName>
    </submittedName>
</protein>
<proteinExistence type="predicted"/>
<dbReference type="EMBL" id="JALBCA010000032">
    <property type="protein sequence ID" value="KAI2388294.1"/>
    <property type="molecule type" value="Genomic_DNA"/>
</dbReference>
<sequence>MESSSLTLAHSHARNALLETRKSNPVAASEEHDLAAGEFATAAQGTLDKNALRTLYLLEQHHKRLAKIIKFQHENPRTVSSPEPVAIIPNTAIATTAAVAPNTPLKSAPSTAISPAQPLPKPPRLQTTHTSGQRETTSLASNLASARGIRRGVPSVPSVQNGGTHRTEPPNRLKVVGALAPDTRSGYTPGWKPSWSPAVSPTEITRQRGIGKDVSMAIRAVSGDEPFRKFYSTFGGLISRLSAPLAFASLPLGTDTSGEVSPTSSKAPADTKVDKYSAAADFTQYSRKEPDVKKLVSSAALRAIRDRDGYLTSNSSESFYVVPTSSGMISYAGILSRAEKEALKNSIEEDEDTFVDASENPPSPEYRGSSVKDKSKGIKRDGRFSLQASPSTATFNNIKTLEELQMENQALKHLSDTLSKRLHMWEVSSQSSTAALQQSFIALQNQAAVSRQASPAPTSSKGPFLKPEAQSPYSPMSNDAETLRKLEELVKHHELELDRVGKENEKLKVLLGRYRDRWEKLKEGARNRREGNGQTANPVTTHSGGTPGEDPGFKSAVPAIEPDGSGTLDASSKSDAGEEK</sequence>
<evidence type="ECO:0000313" key="1">
    <source>
        <dbReference type="EMBL" id="KAI2388294.1"/>
    </source>
</evidence>
<comment type="caution">
    <text evidence="1">The sequence shown here is derived from an EMBL/GenBank/DDBJ whole genome shotgun (WGS) entry which is preliminary data.</text>
</comment>
<name>A0ACB8V0L8_9EURO</name>
<accession>A0ACB8V0L8</accession>
<organism evidence="1">
    <name type="scientific">Ophidiomyces ophidiicola</name>
    <dbReference type="NCBI Taxonomy" id="1387563"/>
    <lineage>
        <taxon>Eukaryota</taxon>
        <taxon>Fungi</taxon>
        <taxon>Dikarya</taxon>
        <taxon>Ascomycota</taxon>
        <taxon>Pezizomycotina</taxon>
        <taxon>Eurotiomycetes</taxon>
        <taxon>Eurotiomycetidae</taxon>
        <taxon>Onygenales</taxon>
        <taxon>Onygenaceae</taxon>
        <taxon>Ophidiomyces</taxon>
    </lineage>
</organism>